<comment type="similarity">
    <text evidence="1">Belongs to the HMG-CoA lyase family.</text>
</comment>
<dbReference type="SUPFAM" id="SSF51569">
    <property type="entry name" value="Aldolase"/>
    <property type="match status" value="1"/>
</dbReference>
<evidence type="ECO:0000256" key="2">
    <source>
        <dbReference type="ARBA" id="ARBA00022723"/>
    </source>
</evidence>
<dbReference type="RefSeq" id="WP_380868076.1">
    <property type="nucleotide sequence ID" value="NZ_JBHUMA010000004.1"/>
</dbReference>
<organism evidence="5 6">
    <name type="scientific">Sphingobacterium corticis</name>
    <dbReference type="NCBI Taxonomy" id="1812823"/>
    <lineage>
        <taxon>Bacteria</taxon>
        <taxon>Pseudomonadati</taxon>
        <taxon>Bacteroidota</taxon>
        <taxon>Sphingobacteriia</taxon>
        <taxon>Sphingobacteriales</taxon>
        <taxon>Sphingobacteriaceae</taxon>
        <taxon>Sphingobacterium</taxon>
    </lineage>
</organism>
<dbReference type="GO" id="GO:0016829">
    <property type="term" value="F:lyase activity"/>
    <property type="evidence" value="ECO:0007669"/>
    <property type="project" value="UniProtKB-KW"/>
</dbReference>
<evidence type="ECO:0000313" key="5">
    <source>
        <dbReference type="EMBL" id="MFD2598293.1"/>
    </source>
</evidence>
<gene>
    <name evidence="5" type="ORF">ACFSQ3_04955</name>
</gene>
<evidence type="ECO:0000256" key="1">
    <source>
        <dbReference type="ARBA" id="ARBA00009405"/>
    </source>
</evidence>
<dbReference type="PANTHER" id="PTHR42738">
    <property type="entry name" value="HYDROXYMETHYLGLUTARYL-COA LYASE"/>
    <property type="match status" value="1"/>
</dbReference>
<name>A0ABW5NI14_9SPHI</name>
<keyword evidence="2" id="KW-0479">Metal-binding</keyword>
<dbReference type="InterPro" id="IPR013785">
    <property type="entry name" value="Aldolase_TIM"/>
</dbReference>
<keyword evidence="3 5" id="KW-0456">Lyase</keyword>
<sequence length="281" mass="30808">MSFKDIEIVDCFRDAIQGLHQPIATQKKIDYVNLLLASGRFSCLDIGSFVSPKAVPQMADTADVLAGIVKSGSTKLSVVVANERGAEAALAQEKVDFLGYPFSISETFQKRNTNADLKESFERVQRMQNRVAASDKELIVYISMAFGNPYEDAWDKQMVVYWLDQLKSIGVARFSLADTTGEATPDSITAVLQEVAAYDPSLNPSLHLHSRLDSALSKIDAAYRAGCRKFEGAILGYGGCPFAQDNLVGNIPTELLLLHFEESSTEELQPIITAFKDLIAD</sequence>
<feature type="domain" description="Pyruvate carboxyltransferase" evidence="4">
    <location>
        <begin position="5"/>
        <end position="272"/>
    </location>
</feature>
<dbReference type="Pfam" id="PF00682">
    <property type="entry name" value="HMGL-like"/>
    <property type="match status" value="1"/>
</dbReference>
<dbReference type="InterPro" id="IPR000891">
    <property type="entry name" value="PYR_CT"/>
</dbReference>
<dbReference type="EMBL" id="JBHUMA010000004">
    <property type="protein sequence ID" value="MFD2598293.1"/>
    <property type="molecule type" value="Genomic_DNA"/>
</dbReference>
<proteinExistence type="inferred from homology"/>
<dbReference type="PROSITE" id="PS50991">
    <property type="entry name" value="PYR_CT"/>
    <property type="match status" value="1"/>
</dbReference>
<dbReference type="PANTHER" id="PTHR42738:SF7">
    <property type="entry name" value="HYDROXYMETHYLGLUTARYL-COA LYASE"/>
    <property type="match status" value="1"/>
</dbReference>
<accession>A0ABW5NI14</accession>
<evidence type="ECO:0000259" key="4">
    <source>
        <dbReference type="PROSITE" id="PS50991"/>
    </source>
</evidence>
<keyword evidence="6" id="KW-1185">Reference proteome</keyword>
<evidence type="ECO:0000313" key="6">
    <source>
        <dbReference type="Proteomes" id="UP001597393"/>
    </source>
</evidence>
<reference evidence="6" key="1">
    <citation type="journal article" date="2019" name="Int. J. Syst. Evol. Microbiol.">
        <title>The Global Catalogue of Microorganisms (GCM) 10K type strain sequencing project: providing services to taxonomists for standard genome sequencing and annotation.</title>
        <authorList>
            <consortium name="The Broad Institute Genomics Platform"/>
            <consortium name="The Broad Institute Genome Sequencing Center for Infectious Disease"/>
            <person name="Wu L."/>
            <person name="Ma J."/>
        </authorList>
    </citation>
    <scope>NUCLEOTIDE SEQUENCE [LARGE SCALE GENOMIC DNA]</scope>
    <source>
        <strain evidence="6">KCTC 42248</strain>
    </source>
</reference>
<dbReference type="InterPro" id="IPR043594">
    <property type="entry name" value="HMGL"/>
</dbReference>
<comment type="caution">
    <text evidence="5">The sequence shown here is derived from an EMBL/GenBank/DDBJ whole genome shotgun (WGS) entry which is preliminary data.</text>
</comment>
<dbReference type="Gene3D" id="3.20.20.70">
    <property type="entry name" value="Aldolase class I"/>
    <property type="match status" value="1"/>
</dbReference>
<dbReference type="Proteomes" id="UP001597393">
    <property type="component" value="Unassembled WGS sequence"/>
</dbReference>
<protein>
    <submittedName>
        <fullName evidence="5">Hydroxymethylglutaryl-CoA lyase</fullName>
    </submittedName>
</protein>
<evidence type="ECO:0000256" key="3">
    <source>
        <dbReference type="ARBA" id="ARBA00023239"/>
    </source>
</evidence>